<evidence type="ECO:0008006" key="5">
    <source>
        <dbReference type="Google" id="ProtNLM"/>
    </source>
</evidence>
<dbReference type="RefSeq" id="WP_130429237.1">
    <property type="nucleotide sequence ID" value="NZ_CP034841.1"/>
</dbReference>
<keyword evidence="2" id="KW-0732">Signal</keyword>
<reference evidence="3 4" key="1">
    <citation type="submission" date="2019-01" db="EMBL/GenBank/DDBJ databases">
        <title>Complete sequence and annotation of the Mycoplasma phocirhinis strain 852T genome.</title>
        <authorList>
            <person name="Frasca S.Jr."/>
            <person name="Kutish G.F."/>
            <person name="Castellanos Gell J."/>
            <person name="Michaels D.L."/>
            <person name="Brown D.R."/>
        </authorList>
    </citation>
    <scope>NUCLEOTIDE SEQUENCE [LARGE SCALE GENOMIC DNA]</scope>
    <source>
        <strain evidence="3 4">852</strain>
    </source>
</reference>
<dbReference type="KEGG" id="mphi:EG856_00755"/>
<gene>
    <name evidence="3" type="ORF">EG856_00755</name>
</gene>
<feature type="compositionally biased region" description="Basic and acidic residues" evidence="1">
    <location>
        <begin position="31"/>
        <end position="50"/>
    </location>
</feature>
<sequence length="1194" mass="137848">MKKSKKWLIFTGLTLSTGLLPSLAACAKPSKPSEKNDTDDKTKINNDRQDNPNVIKPIEPDNKSQQSEQKQESQPKHISNTNNNDPIKTENNNLHTQNQDTNKQQSQNQSIVKRSEKDSIKTENIQQNTESDDENTQKDNTQTENQEQEKEEFIAQPSNELDENTITNSNITDVNLQNLDSDLIKFNTTSNDLNIATQNPNLYDSITNNYLDYFKTYAAVQDSEFSNTLSHEYQLKGQYYQSQKTDRNIGEFSLNFDNDSKLLTLNFSSDLAVNQIRIMVKSGNFLMPYAQIFQSKQSNSKKVFEFDLTSLPKHINNFIITSYSAGKYAYSLNYYPKYEFKNNNTLNDLRAGDLKIFRDQNNLYGALKLNLTQENKEYLNQKTFALTFSPVLKNANDVYKRNTLFPPRIIYVKNYDLAKFQINKLFKNVEYKLDKISVLEGDSKVESFVKINIDDVKNNVFADNLKLQNHNDNYFIQRTKLLNNQTNYQYQNDAELAQLVDSQLDTYFNFTFENSFEKYDLNYEKLNLNIIKNNNTYKLAPFLAKDYVQNTYFKIDKNNSQASLEKDLSLYEFKNLEPDKTIITFAFEFDPYQTNLRHFSEVQKARSIIKISYPLSKLMSHTKIINPHLDLTYIGANADVAKNVLNYIHKNFAFSLDIRKKANTTNTTNNINVKLQITPKANAKLFEIAAQHNDEAGESAFIGNNYLFIHHLQAQNEDVADYIKFIPKHPDALSNNSITKANKDNSYYPNIDFNLKETNPEKFATRLSKEDVTKGSQNIRSRAFSLGAGGGSWSVIGRSNNKDHRYYVMTNSHITAFIIVDELNNFINNLFEFSYFGNRRVDSLLVPSVFSKNEIKNNPQHPYYIDDNVYHYGKDEKDKINRLWFFNQTFNSDDYINAQGIENLYQFEKNKEQARQVDSVLGRIKIPIDDQISFKMIKDFHIKDEKDRNGKNINSNLHYLHGIQYDDSGNILAEKDENKNMDFSIAEIDFSFFFKYFANQKGNPTYTFEGYTLKNNEKAVVDFVLNLDNLKPLKISNEVYHYNDYSSLNWYLGSFPVNASANSASTPQSVRRYREYLITNIPQITQYRSPIAFDNYFARVFNIKQNAVDLEGGSSGTGVFDGSGDLIGVINSGSGIGPDINNNDRFITFLMFDTQKISFFGDVRNLNNPNSFVAETKKLAYLYPDLYADIYTSK</sequence>
<evidence type="ECO:0000256" key="1">
    <source>
        <dbReference type="SAM" id="MobiDB-lite"/>
    </source>
</evidence>
<dbReference type="SUPFAM" id="SSF50494">
    <property type="entry name" value="Trypsin-like serine proteases"/>
    <property type="match status" value="1"/>
</dbReference>
<dbReference type="PROSITE" id="PS51257">
    <property type="entry name" value="PROKAR_LIPOPROTEIN"/>
    <property type="match status" value="1"/>
</dbReference>
<dbReference type="Proteomes" id="UP000289326">
    <property type="component" value="Chromosome"/>
</dbReference>
<name>A0A4P6MQW7_9BACT</name>
<protein>
    <recommendedName>
        <fullName evidence="5">DUF31 domain-containing protein</fullName>
    </recommendedName>
</protein>
<organism evidence="3 4">
    <name type="scientific">Mycoplasmopsis phocirhinis</name>
    <dbReference type="NCBI Taxonomy" id="142650"/>
    <lineage>
        <taxon>Bacteria</taxon>
        <taxon>Bacillati</taxon>
        <taxon>Mycoplasmatota</taxon>
        <taxon>Mycoplasmoidales</taxon>
        <taxon>Metamycoplasmataceae</taxon>
        <taxon>Mycoplasmopsis</taxon>
    </lineage>
</organism>
<proteinExistence type="predicted"/>
<feature type="compositionally biased region" description="Polar residues" evidence="1">
    <location>
        <begin position="76"/>
        <end position="112"/>
    </location>
</feature>
<evidence type="ECO:0000313" key="3">
    <source>
        <dbReference type="EMBL" id="QBF34459.1"/>
    </source>
</evidence>
<keyword evidence="4" id="KW-1185">Reference proteome</keyword>
<accession>A0A4P6MQW7</accession>
<feature type="region of interest" description="Disordered" evidence="1">
    <location>
        <begin position="24"/>
        <end position="152"/>
    </location>
</feature>
<dbReference type="AlphaFoldDB" id="A0A4P6MQW7"/>
<feature type="chain" id="PRO_5020389965" description="DUF31 domain-containing protein" evidence="2">
    <location>
        <begin position="28"/>
        <end position="1194"/>
    </location>
</feature>
<feature type="signal peptide" evidence="2">
    <location>
        <begin position="1"/>
        <end position="27"/>
    </location>
</feature>
<dbReference type="EMBL" id="CP034841">
    <property type="protein sequence ID" value="QBF34459.1"/>
    <property type="molecule type" value="Genomic_DNA"/>
</dbReference>
<dbReference type="InterPro" id="IPR009003">
    <property type="entry name" value="Peptidase_S1_PA"/>
</dbReference>
<evidence type="ECO:0000256" key="2">
    <source>
        <dbReference type="SAM" id="SignalP"/>
    </source>
</evidence>
<evidence type="ECO:0000313" key="4">
    <source>
        <dbReference type="Proteomes" id="UP000289326"/>
    </source>
</evidence>
<dbReference type="OrthoDB" id="393995at2"/>